<dbReference type="Proteomes" id="UP000053235">
    <property type="component" value="Unassembled WGS sequence"/>
</dbReference>
<feature type="signal peptide" evidence="1">
    <location>
        <begin position="1"/>
        <end position="23"/>
    </location>
</feature>
<dbReference type="InterPro" id="IPR007332">
    <property type="entry name" value="DUF411"/>
</dbReference>
<evidence type="ECO:0000313" key="3">
    <source>
        <dbReference type="Proteomes" id="UP000053235"/>
    </source>
</evidence>
<name>A0A0M7A9Z9_9HYPH</name>
<sequence length="156" mass="16857">MLKHKLVRAGALAAALLATPAMADEERTVTVFKTPWCGCCHVWAEEVAKAGYKVEIRDMEDLTSIKKQAGIPGDLQACHTAVLGDERKYVLEGHVPLQAMDKLMSERPDIRGLAVAGMPMGSLGMDHDPAAQYLVHALPMEPGATPGVYMEMGEVE</sequence>
<dbReference type="Pfam" id="PF04214">
    <property type="entry name" value="DUF411"/>
    <property type="match status" value="1"/>
</dbReference>
<organism evidence="2 3">
    <name type="scientific">Roseibium alexandrii</name>
    <dbReference type="NCBI Taxonomy" id="388408"/>
    <lineage>
        <taxon>Bacteria</taxon>
        <taxon>Pseudomonadati</taxon>
        <taxon>Pseudomonadota</taxon>
        <taxon>Alphaproteobacteria</taxon>
        <taxon>Hyphomicrobiales</taxon>
        <taxon>Stappiaceae</taxon>
        <taxon>Roseibium</taxon>
    </lineage>
</organism>
<dbReference type="SUPFAM" id="SSF52833">
    <property type="entry name" value="Thioredoxin-like"/>
    <property type="match status" value="1"/>
</dbReference>
<evidence type="ECO:0000313" key="2">
    <source>
        <dbReference type="EMBL" id="CTQ70454.1"/>
    </source>
</evidence>
<dbReference type="EMBL" id="CXWD01000008">
    <property type="protein sequence ID" value="CTQ70454.1"/>
    <property type="molecule type" value="Genomic_DNA"/>
</dbReference>
<dbReference type="AlphaFoldDB" id="A0A0M7A9Z9"/>
<dbReference type="InterPro" id="IPR036249">
    <property type="entry name" value="Thioredoxin-like_sf"/>
</dbReference>
<reference evidence="3" key="1">
    <citation type="submission" date="2015-07" db="EMBL/GenBank/DDBJ databases">
        <authorList>
            <person name="Rodrigo-Torres Lidia"/>
            <person name="Arahal R.David."/>
        </authorList>
    </citation>
    <scope>NUCLEOTIDE SEQUENCE [LARGE SCALE GENOMIC DNA]</scope>
    <source>
        <strain evidence="3">CECT 5112</strain>
    </source>
</reference>
<keyword evidence="1" id="KW-0732">Signal</keyword>
<accession>A0A0M7A9Z9</accession>
<feature type="chain" id="PRO_5005809542" description="CopG family transcriptional regulator" evidence="1">
    <location>
        <begin position="24"/>
        <end position="156"/>
    </location>
</feature>
<gene>
    <name evidence="2" type="ORF">LAX5112_02514</name>
</gene>
<keyword evidence="3" id="KW-1185">Reference proteome</keyword>
<protein>
    <recommendedName>
        <fullName evidence="4">CopG family transcriptional regulator</fullName>
    </recommendedName>
</protein>
<dbReference type="RefSeq" id="WP_055672090.1">
    <property type="nucleotide sequence ID" value="NZ_CXWD01000008.1"/>
</dbReference>
<evidence type="ECO:0008006" key="4">
    <source>
        <dbReference type="Google" id="ProtNLM"/>
    </source>
</evidence>
<dbReference type="STRING" id="388408.LAX5112_02514"/>
<evidence type="ECO:0000256" key="1">
    <source>
        <dbReference type="SAM" id="SignalP"/>
    </source>
</evidence>
<proteinExistence type="predicted"/>